<accession>A0A1G9NJJ5</accession>
<keyword evidence="12" id="KW-0675">Receptor</keyword>
<name>A0A1G9NJJ5_9FLAO</name>
<keyword evidence="13" id="KW-1185">Reference proteome</keyword>
<evidence type="ECO:0000256" key="3">
    <source>
        <dbReference type="ARBA" id="ARBA00022452"/>
    </source>
</evidence>
<dbReference type="STRING" id="192904.SAMN04488514_103203"/>
<feature type="chain" id="PRO_5011695978" evidence="9">
    <location>
        <begin position="19"/>
        <end position="829"/>
    </location>
</feature>
<keyword evidence="4 7" id="KW-0812">Transmembrane</keyword>
<dbReference type="InterPro" id="IPR012910">
    <property type="entry name" value="Plug_dom"/>
</dbReference>
<evidence type="ECO:0000259" key="10">
    <source>
        <dbReference type="Pfam" id="PF07715"/>
    </source>
</evidence>
<dbReference type="PANTHER" id="PTHR40980">
    <property type="entry name" value="PLUG DOMAIN-CONTAINING PROTEIN"/>
    <property type="match status" value="1"/>
</dbReference>
<evidence type="ECO:0000256" key="1">
    <source>
        <dbReference type="ARBA" id="ARBA00004571"/>
    </source>
</evidence>
<evidence type="ECO:0000256" key="4">
    <source>
        <dbReference type="ARBA" id="ARBA00022692"/>
    </source>
</evidence>
<dbReference type="SUPFAM" id="SSF49464">
    <property type="entry name" value="Carboxypeptidase regulatory domain-like"/>
    <property type="match status" value="1"/>
</dbReference>
<dbReference type="Pfam" id="PF14905">
    <property type="entry name" value="OMP_b-brl_3"/>
    <property type="match status" value="1"/>
</dbReference>
<evidence type="ECO:0000256" key="7">
    <source>
        <dbReference type="PROSITE-ProRule" id="PRU01360"/>
    </source>
</evidence>
<feature type="region of interest" description="Disordered" evidence="8">
    <location>
        <begin position="806"/>
        <end position="829"/>
    </location>
</feature>
<dbReference type="OrthoDB" id="8764943at2"/>
<dbReference type="GO" id="GO:0009279">
    <property type="term" value="C:cell outer membrane"/>
    <property type="evidence" value="ECO:0007669"/>
    <property type="project" value="UniProtKB-SubCell"/>
</dbReference>
<dbReference type="Gene3D" id="2.40.170.20">
    <property type="entry name" value="TonB-dependent receptor, beta-barrel domain"/>
    <property type="match status" value="1"/>
</dbReference>
<dbReference type="PROSITE" id="PS52016">
    <property type="entry name" value="TONB_DEPENDENT_REC_3"/>
    <property type="match status" value="1"/>
</dbReference>
<dbReference type="Pfam" id="PF07715">
    <property type="entry name" value="Plug"/>
    <property type="match status" value="1"/>
</dbReference>
<dbReference type="InterPro" id="IPR041700">
    <property type="entry name" value="OMP_b-brl_3"/>
</dbReference>
<dbReference type="Gene3D" id="2.60.40.1120">
    <property type="entry name" value="Carboxypeptidase-like, regulatory domain"/>
    <property type="match status" value="1"/>
</dbReference>
<feature type="signal peptide" evidence="9">
    <location>
        <begin position="1"/>
        <end position="18"/>
    </location>
</feature>
<dbReference type="EMBL" id="FNGV01000003">
    <property type="protein sequence ID" value="SDL86534.1"/>
    <property type="molecule type" value="Genomic_DNA"/>
</dbReference>
<dbReference type="Proteomes" id="UP000199440">
    <property type="component" value="Unassembled WGS sequence"/>
</dbReference>
<dbReference type="InterPro" id="IPR037066">
    <property type="entry name" value="Plug_dom_sf"/>
</dbReference>
<dbReference type="RefSeq" id="WP_089887625.1">
    <property type="nucleotide sequence ID" value="NZ_FNGV01000003.1"/>
</dbReference>
<comment type="similarity">
    <text evidence="7">Belongs to the TonB-dependent receptor family.</text>
</comment>
<dbReference type="InterPro" id="IPR036942">
    <property type="entry name" value="Beta-barrel_TonB_sf"/>
</dbReference>
<evidence type="ECO:0000313" key="13">
    <source>
        <dbReference type="Proteomes" id="UP000199440"/>
    </source>
</evidence>
<dbReference type="AlphaFoldDB" id="A0A1G9NJJ5"/>
<keyword evidence="6 7" id="KW-0998">Cell outer membrane</keyword>
<proteinExistence type="inferred from homology"/>
<evidence type="ECO:0000256" key="6">
    <source>
        <dbReference type="ARBA" id="ARBA00023237"/>
    </source>
</evidence>
<dbReference type="Gene3D" id="2.170.130.10">
    <property type="entry name" value="TonB-dependent receptor, plug domain"/>
    <property type="match status" value="1"/>
</dbReference>
<dbReference type="Pfam" id="PF13620">
    <property type="entry name" value="CarboxypepD_reg"/>
    <property type="match status" value="1"/>
</dbReference>
<dbReference type="SUPFAM" id="SSF56935">
    <property type="entry name" value="Porins"/>
    <property type="match status" value="1"/>
</dbReference>
<sequence>MKKLFPLVLLLISLAAIAQRPQRQDVESIKITGTVLDKDNGDPLEYATLVLRPINDPTKVTGGITNEKGQFDVEIAPGTYQVRVEYISYKTYQKNEQEFLTSTDLGTIKLGIDVEQLDAVEVVGEKTTVEVRLDKKIYNIGKDLTTSGATISDALNNVPSVSVDVEGAISLRGNENVRILINGKPSAIAGFGSTDALRQLPADAIEKVEVITSPSARYDAEGTAGILNIVLKKEKTLGFNGSLNVNAGYPTSSSISLNSNLRTDNYNIFNTLGYRYRDAPGNAFFDNTYTSGSFDRVIEDRIYNRLGRGFNINLGMEYFLTEKSSLTGSIFMRFSDDDDLTENTNERFNESLLESRTFREEVETEDDNSYQLSLNYINNFDDDGHKLTADFQYSNEEEVETSIIEERNTFPDTQLIVLEDVYQNEVQDEFLIQADYVLPMEDAQFEAGYRGNFENQVTDYKLDSLDQATNQFVTNEGLTNKFTYTENVNALYTQYGNKMGKFSFLLGLRLENTQLKGKVESDFDSNAIEEQYGVDVNLDFDKNYLGLFPTLNLIYELNEMENVSLGYNRRINRPRGRYINPFPSRSSRTNIFQGNPDLNPAFSNAFDLGYLRRWDKITLTSSVYYQKETDSFERIQESTGQTTTDGIEIIRSLPINLSTNERIGAEAALMYNPKKWLRLNTSFNFFKFSTEGVFNGIDYGTDNTSWFGRFSSKVSLPAKVEWQTNAFYRGPTQNSQTESKSMFFLSLAFSKDIMKDNGTIGMNVSDLLNSGKRRSYTETEFFTSRSEFQFRRRSVNMSFVYRFNQPKERNGNRRGGGNDNNGGDDEFEG</sequence>
<evidence type="ECO:0000313" key="12">
    <source>
        <dbReference type="EMBL" id="SDL86534.1"/>
    </source>
</evidence>
<keyword evidence="5 7" id="KW-0472">Membrane</keyword>
<feature type="domain" description="TonB-dependent receptor plug" evidence="10">
    <location>
        <begin position="148"/>
        <end position="226"/>
    </location>
</feature>
<evidence type="ECO:0000256" key="5">
    <source>
        <dbReference type="ARBA" id="ARBA00023136"/>
    </source>
</evidence>
<keyword evidence="2 7" id="KW-0813">Transport</keyword>
<evidence type="ECO:0000256" key="9">
    <source>
        <dbReference type="SAM" id="SignalP"/>
    </source>
</evidence>
<dbReference type="InterPro" id="IPR039426">
    <property type="entry name" value="TonB-dep_rcpt-like"/>
</dbReference>
<evidence type="ECO:0000259" key="11">
    <source>
        <dbReference type="Pfam" id="PF14905"/>
    </source>
</evidence>
<dbReference type="InterPro" id="IPR008969">
    <property type="entry name" value="CarboxyPept-like_regulatory"/>
</dbReference>
<comment type="subcellular location">
    <subcellularLocation>
        <location evidence="1 7">Cell outer membrane</location>
        <topology evidence="1 7">Multi-pass membrane protein</topology>
    </subcellularLocation>
</comment>
<gene>
    <name evidence="12" type="ORF">SAMN04488514_103203</name>
</gene>
<dbReference type="PANTHER" id="PTHR40980:SF4">
    <property type="entry name" value="TONB-DEPENDENT RECEPTOR-LIKE BETA-BARREL DOMAIN-CONTAINING PROTEIN"/>
    <property type="match status" value="1"/>
</dbReference>
<feature type="domain" description="Outer membrane protein beta-barrel" evidence="11">
    <location>
        <begin position="379"/>
        <end position="801"/>
    </location>
</feature>
<evidence type="ECO:0000256" key="2">
    <source>
        <dbReference type="ARBA" id="ARBA00022448"/>
    </source>
</evidence>
<evidence type="ECO:0000256" key="8">
    <source>
        <dbReference type="SAM" id="MobiDB-lite"/>
    </source>
</evidence>
<protein>
    <submittedName>
        <fullName evidence="12">Outer membrane receptor proteins, mostly Fe transport</fullName>
    </submittedName>
</protein>
<keyword evidence="3 7" id="KW-1134">Transmembrane beta strand</keyword>
<reference evidence="12 13" key="1">
    <citation type="submission" date="2016-10" db="EMBL/GenBank/DDBJ databases">
        <authorList>
            <person name="de Groot N.N."/>
        </authorList>
    </citation>
    <scope>NUCLEOTIDE SEQUENCE [LARGE SCALE GENOMIC DNA]</scope>
    <source>
        <strain evidence="12 13">DSM 19886</strain>
    </source>
</reference>
<organism evidence="12 13">
    <name type="scientific">Kriegella aquimaris</name>
    <dbReference type="NCBI Taxonomy" id="192904"/>
    <lineage>
        <taxon>Bacteria</taxon>
        <taxon>Pseudomonadati</taxon>
        <taxon>Bacteroidota</taxon>
        <taxon>Flavobacteriia</taxon>
        <taxon>Flavobacteriales</taxon>
        <taxon>Flavobacteriaceae</taxon>
        <taxon>Kriegella</taxon>
    </lineage>
</organism>
<keyword evidence="9" id="KW-0732">Signal</keyword>